<evidence type="ECO:0000256" key="3">
    <source>
        <dbReference type="SAM" id="Phobius"/>
    </source>
</evidence>
<sequence>MSSAQSCSGQADVLIVQDDPPHPSGRDRRGVLMIPTHDKPTVCWNELSYALASIHGGVNPNVVRYRLPARLRLQERQRAPVEIQAAFANSFPNRALPHVRVSPSRFGFKYLDIETPLDNVAAQDIIRAARNDKWRVNASVIGEPLFVGFHTASMVHAIRFDKIPHDDLQAFLHFVPELFKLMEPSIDISIVDVWRVENRVTLNSALQQTNHWVFGGSILVLFGLAAVPASVRVADLVHKWPGWYMWRAKSVISLVFPGRYEYCTFCKYTAQNENGNQHQRHLTHKCRKLVCMKCGLTGHYDSACPTSASVRRR</sequence>
<evidence type="ECO:0000256" key="2">
    <source>
        <dbReference type="SAM" id="MobiDB-lite"/>
    </source>
</evidence>
<evidence type="ECO:0000256" key="1">
    <source>
        <dbReference type="PROSITE-ProRule" id="PRU00047"/>
    </source>
</evidence>
<dbReference type="RefSeq" id="XP_011392140.1">
    <property type="nucleotide sequence ID" value="XM_011393838.1"/>
</dbReference>
<dbReference type="GeneID" id="23566279"/>
<keyword evidence="3" id="KW-1133">Transmembrane helix</keyword>
<keyword evidence="6" id="KW-1185">Reference proteome</keyword>
<protein>
    <recommendedName>
        <fullName evidence="4">CCHC-type domain-containing protein</fullName>
    </recommendedName>
</protein>
<organism evidence="5 6">
    <name type="scientific">Mycosarcoma maydis</name>
    <name type="common">Corn smut fungus</name>
    <name type="synonym">Ustilago maydis</name>
    <dbReference type="NCBI Taxonomy" id="5270"/>
    <lineage>
        <taxon>Eukaryota</taxon>
        <taxon>Fungi</taxon>
        <taxon>Dikarya</taxon>
        <taxon>Basidiomycota</taxon>
        <taxon>Ustilaginomycotina</taxon>
        <taxon>Ustilaginomycetes</taxon>
        <taxon>Ustilaginales</taxon>
        <taxon>Ustilaginaceae</taxon>
        <taxon>Mycosarcoma</taxon>
    </lineage>
</organism>
<dbReference type="GO" id="GO:0003676">
    <property type="term" value="F:nucleic acid binding"/>
    <property type="evidence" value="ECO:0007669"/>
    <property type="project" value="InterPro"/>
</dbReference>
<dbReference type="OrthoDB" id="2556218at2759"/>
<dbReference type="EMBL" id="CM003158">
    <property type="protein sequence ID" value="KIS66418.1"/>
    <property type="molecule type" value="Genomic_DNA"/>
</dbReference>
<feature type="region of interest" description="Disordered" evidence="2">
    <location>
        <begin position="1"/>
        <end position="30"/>
    </location>
</feature>
<evidence type="ECO:0000313" key="6">
    <source>
        <dbReference type="Proteomes" id="UP000000561"/>
    </source>
</evidence>
<dbReference type="InterPro" id="IPR001878">
    <property type="entry name" value="Znf_CCHC"/>
</dbReference>
<feature type="domain" description="CCHC-type" evidence="4">
    <location>
        <begin position="291"/>
        <end position="305"/>
    </location>
</feature>
<gene>
    <name evidence="5" type="ORF">UMAG_10218</name>
</gene>
<keyword evidence="1" id="KW-0479">Metal-binding</keyword>
<feature type="compositionally biased region" description="Basic and acidic residues" evidence="2">
    <location>
        <begin position="19"/>
        <end position="30"/>
    </location>
</feature>
<dbReference type="PROSITE" id="PS50158">
    <property type="entry name" value="ZF_CCHC"/>
    <property type="match status" value="1"/>
</dbReference>
<dbReference type="Proteomes" id="UP000000561">
    <property type="component" value="Chromosome 19"/>
</dbReference>
<keyword evidence="1" id="KW-0863">Zinc-finger</keyword>
<evidence type="ECO:0000313" key="5">
    <source>
        <dbReference type="EMBL" id="KIS66418.1"/>
    </source>
</evidence>
<keyword evidence="3" id="KW-0472">Membrane</keyword>
<dbReference type="GO" id="GO:0008270">
    <property type="term" value="F:zinc ion binding"/>
    <property type="evidence" value="ECO:0007669"/>
    <property type="project" value="UniProtKB-KW"/>
</dbReference>
<proteinExistence type="predicted"/>
<reference evidence="5 6" key="1">
    <citation type="journal article" date="2006" name="Nature">
        <title>Insights from the genome of the biotrophic fungal plant pathogen Ustilago maydis.</title>
        <authorList>
            <person name="Kamper J."/>
            <person name="Kahmann R."/>
            <person name="Bolker M."/>
            <person name="Ma L.J."/>
            <person name="Brefort T."/>
            <person name="Saville B.J."/>
            <person name="Banuett F."/>
            <person name="Kronstad J.W."/>
            <person name="Gold S.E."/>
            <person name="Muller O."/>
            <person name="Perlin M.H."/>
            <person name="Wosten H.A."/>
            <person name="de Vries R."/>
            <person name="Ruiz-Herrera J."/>
            <person name="Reynaga-Pena C.G."/>
            <person name="Snetselaar K."/>
            <person name="McCann M."/>
            <person name="Perez-Martin J."/>
            <person name="Feldbrugge M."/>
            <person name="Basse C.W."/>
            <person name="Steinberg G."/>
            <person name="Ibeas J.I."/>
            <person name="Holloman W."/>
            <person name="Guzman P."/>
            <person name="Farman M."/>
            <person name="Stajich J.E."/>
            <person name="Sentandreu R."/>
            <person name="Gonzalez-Prieto J.M."/>
            <person name="Kennell J.C."/>
            <person name="Molina L."/>
            <person name="Schirawski J."/>
            <person name="Mendoza-Mendoza A."/>
            <person name="Greilinger D."/>
            <person name="Munch K."/>
            <person name="Rossel N."/>
            <person name="Scherer M."/>
            <person name="Vranes M."/>
            <person name="Ladendorf O."/>
            <person name="Vincon V."/>
            <person name="Fuchs U."/>
            <person name="Sandrock B."/>
            <person name="Meng S."/>
            <person name="Ho E.C."/>
            <person name="Cahill M.J."/>
            <person name="Boyce K.J."/>
            <person name="Klose J."/>
            <person name="Klosterman S.J."/>
            <person name="Deelstra H.J."/>
            <person name="Ortiz-Castellanos L."/>
            <person name="Li W."/>
            <person name="Sanchez-Alonso P."/>
            <person name="Schreier P.H."/>
            <person name="Hauser-Hahn I."/>
            <person name="Vaupel M."/>
            <person name="Koopmann E."/>
            <person name="Friedrich G."/>
            <person name="Voss H."/>
            <person name="Schluter T."/>
            <person name="Margolis J."/>
            <person name="Platt D."/>
            <person name="Swimmer C."/>
            <person name="Gnirke A."/>
            <person name="Chen F."/>
            <person name="Vysotskaia V."/>
            <person name="Mannhaupt G."/>
            <person name="Guldener U."/>
            <person name="Munsterkotter M."/>
            <person name="Haase D."/>
            <person name="Oesterheld M."/>
            <person name="Mewes H.W."/>
            <person name="Mauceli E.W."/>
            <person name="DeCaprio D."/>
            <person name="Wade C.M."/>
            <person name="Butler J."/>
            <person name="Young S."/>
            <person name="Jaffe D.B."/>
            <person name="Calvo S."/>
            <person name="Nusbaum C."/>
            <person name="Galagan J."/>
            <person name="Birren B.W."/>
        </authorList>
    </citation>
    <scope>NUCLEOTIDE SEQUENCE [LARGE SCALE GENOMIC DNA]</scope>
    <source>
        <strain evidence="6">DSM 14603 / FGSC 9021 / UM521</strain>
    </source>
</reference>
<dbReference type="InParanoid" id="A0A0D1CHH2"/>
<accession>A0A0D1CHH2</accession>
<dbReference type="eggNOG" id="ENOG502R2WZ">
    <property type="taxonomic scope" value="Eukaryota"/>
</dbReference>
<keyword evidence="1" id="KW-0862">Zinc</keyword>
<name>A0A0D1CHH2_MYCMD</name>
<dbReference type="AlphaFoldDB" id="A0A0D1CHH2"/>
<evidence type="ECO:0000259" key="4">
    <source>
        <dbReference type="PROSITE" id="PS50158"/>
    </source>
</evidence>
<feature type="transmembrane region" description="Helical" evidence="3">
    <location>
        <begin position="212"/>
        <end position="231"/>
    </location>
</feature>
<dbReference type="KEGG" id="uma:UMAG_10218"/>
<keyword evidence="3" id="KW-0812">Transmembrane</keyword>
<dbReference type="VEuPathDB" id="FungiDB:UMAG_10218"/>